<gene>
    <name evidence="1" type="ORF">AN396_02380</name>
</gene>
<name>A0ACC8XFT1_9FIRM</name>
<evidence type="ECO:0000313" key="2">
    <source>
        <dbReference type="Proteomes" id="UP000188605"/>
    </source>
</evidence>
<organism evidence="1 2">
    <name type="scientific">Candidatus Epulonipiscium fishelsonii</name>
    <dbReference type="NCBI Taxonomy" id="77094"/>
    <lineage>
        <taxon>Bacteria</taxon>
        <taxon>Bacillati</taxon>
        <taxon>Bacillota</taxon>
        <taxon>Clostridia</taxon>
        <taxon>Lachnospirales</taxon>
        <taxon>Lachnospiraceae</taxon>
        <taxon>Candidatus Epulonipiscium</taxon>
    </lineage>
</organism>
<dbReference type="Proteomes" id="UP000188605">
    <property type="component" value="Unassembled WGS sequence"/>
</dbReference>
<dbReference type="EMBL" id="LJDB01000020">
    <property type="protein sequence ID" value="ONI42154.1"/>
    <property type="molecule type" value="Genomic_DNA"/>
</dbReference>
<sequence>MITIICSGSRGDFQPYIALAKELKKRGKDVRITAGKSQEDFVRSYGIDVFPISIDISNANVDPKLLEVAGSSDNPLKMLLTFNKMKHLGHEMLKETARACEGSELIIYHPGCAVGYFAAEEMAIPSVLASPFPIHKNDEYLSVVMYGKFKNTKKKRALSYKLLYKMLWMASSLSIKELWQEKYGRLPRNYGCTFDLHNNPRNPAIISCSNYIFNRPTTLNENIHQSGYFFLDEDDYTPGEELQTFLSSGEKPVYIGFGSMLKENEKLQYAQIAINALQKVNKRGILYGFGEIENLPSTIITVKTTPHSWLFPKMAAVCHHGGAGTSAEGFRAGVPSIIVPFSNDQFAWAYRSFDLGIGVRPIHKKDLTSDKLVTAITAAFDKQIVTNASEIGRKIKTETGLQDAVSVVLESLNHKF</sequence>
<proteinExistence type="predicted"/>
<evidence type="ECO:0000313" key="1">
    <source>
        <dbReference type="EMBL" id="ONI42154.1"/>
    </source>
</evidence>
<accession>A0ACC8XFT1</accession>
<reference evidence="1" key="1">
    <citation type="submission" date="2016-08" db="EMBL/GenBank/DDBJ databases">
        <authorList>
            <person name="Ngugi D.K."/>
            <person name="Miyake S."/>
            <person name="Stingl U."/>
        </authorList>
    </citation>
    <scope>NUCLEOTIDE SEQUENCE</scope>
    <source>
        <strain evidence="1">SCG-B11WGA-EpuloA1</strain>
    </source>
</reference>
<protein>
    <submittedName>
        <fullName evidence="1">Sterol 3-beta-glucosyltransferase</fullName>
    </submittedName>
</protein>
<keyword evidence="2" id="KW-1185">Reference proteome</keyword>
<comment type="caution">
    <text evidence="1">The sequence shown here is derived from an EMBL/GenBank/DDBJ whole genome shotgun (WGS) entry which is preliminary data.</text>
</comment>